<evidence type="ECO:0000256" key="3">
    <source>
        <dbReference type="ARBA" id="ARBA00022679"/>
    </source>
</evidence>
<dbReference type="SMART" id="SM00220">
    <property type="entry name" value="S_TKc"/>
    <property type="match status" value="1"/>
</dbReference>
<accession>A0A6A6GCR8</accession>
<feature type="binding site" evidence="9">
    <location>
        <position position="72"/>
    </location>
    <ligand>
        <name>ATP</name>
        <dbReference type="ChEBI" id="CHEBI:30616"/>
    </ligand>
</feature>
<dbReference type="OrthoDB" id="5979581at2759"/>
<keyword evidence="2" id="KW-0723">Serine/threonine-protein kinase</keyword>
<evidence type="ECO:0000256" key="5">
    <source>
        <dbReference type="ARBA" id="ARBA00022777"/>
    </source>
</evidence>
<evidence type="ECO:0000313" key="12">
    <source>
        <dbReference type="Proteomes" id="UP000799538"/>
    </source>
</evidence>
<keyword evidence="4 9" id="KW-0547">Nucleotide-binding</keyword>
<dbReference type="AlphaFoldDB" id="A0A6A6GCR8"/>
<evidence type="ECO:0000256" key="1">
    <source>
        <dbReference type="ARBA" id="ARBA00012513"/>
    </source>
</evidence>
<name>A0A6A6GCR8_9PEZI</name>
<evidence type="ECO:0000256" key="4">
    <source>
        <dbReference type="ARBA" id="ARBA00022741"/>
    </source>
</evidence>
<dbReference type="InterPro" id="IPR000719">
    <property type="entry name" value="Prot_kinase_dom"/>
</dbReference>
<reference evidence="12" key="1">
    <citation type="journal article" date="2020" name="Stud. Mycol.">
        <title>101 Dothideomycetes genomes: A test case for predicting lifestyles and emergence of pathogens.</title>
        <authorList>
            <person name="Haridas S."/>
            <person name="Albert R."/>
            <person name="Binder M."/>
            <person name="Bloem J."/>
            <person name="LaButti K."/>
            <person name="Salamov A."/>
            <person name="Andreopoulos B."/>
            <person name="Baker S."/>
            <person name="Barry K."/>
            <person name="Bills G."/>
            <person name="Bluhm B."/>
            <person name="Cannon C."/>
            <person name="Castanera R."/>
            <person name="Culley D."/>
            <person name="Daum C."/>
            <person name="Ezra D."/>
            <person name="Gonzalez J."/>
            <person name="Henrissat B."/>
            <person name="Kuo A."/>
            <person name="Liang C."/>
            <person name="Lipzen A."/>
            <person name="Lutzoni F."/>
            <person name="Magnuson J."/>
            <person name="Mondo S."/>
            <person name="Nolan M."/>
            <person name="Ohm R."/>
            <person name="Pangilinan J."/>
            <person name="Park H.-J."/>
            <person name="Ramirez L."/>
            <person name="Alfaro M."/>
            <person name="Sun H."/>
            <person name="Tritt A."/>
            <person name="Yoshinaga Y."/>
            <person name="Zwiers L.-H."/>
            <person name="Turgeon B."/>
            <person name="Goodwin S."/>
            <person name="Spatafora J."/>
            <person name="Crous P."/>
            <person name="Grigoriev I."/>
        </authorList>
    </citation>
    <scope>NUCLEOTIDE SEQUENCE [LARGE SCALE GENOMIC DNA]</scope>
    <source>
        <strain evidence="12">CECT 20119</strain>
    </source>
</reference>
<keyword evidence="12" id="KW-1185">Reference proteome</keyword>
<dbReference type="PROSITE" id="PS50011">
    <property type="entry name" value="PROTEIN_KINASE_DOM"/>
    <property type="match status" value="1"/>
</dbReference>
<gene>
    <name evidence="11" type="ORF">BDZ85DRAFT_311337</name>
</gene>
<dbReference type="GO" id="GO:0004674">
    <property type="term" value="F:protein serine/threonine kinase activity"/>
    <property type="evidence" value="ECO:0007669"/>
    <property type="project" value="UniProtKB-KW"/>
</dbReference>
<dbReference type="Pfam" id="PF00069">
    <property type="entry name" value="Pkinase"/>
    <property type="match status" value="2"/>
</dbReference>
<evidence type="ECO:0000256" key="7">
    <source>
        <dbReference type="ARBA" id="ARBA00047899"/>
    </source>
</evidence>
<protein>
    <recommendedName>
        <fullName evidence="1">non-specific serine/threonine protein kinase</fullName>
        <ecNumber evidence="1">2.7.11.1</ecNumber>
    </recommendedName>
</protein>
<sequence>MEAGDRLTGGTSERLLNAECVESYRVGGLHPVEVGDTFKADRYVIVRKLGHGANSTVWLAQDSNDSSYVAIKIMRCDFSKGWTELAINHRIAASSSSVDHLVTLLDHFEYVGPNGKHDCLVLEPMGADVATYFQRSIPCWQGRSIGKHLLKALQCLHDLQIAHCDTNPGNLLLALTHPIQDLRGNGNSVSLQSDGKHCHTPRYIHEDRPLTELLDHTRSLILKLSDFGAAFFFDAPPDKPLMPLALRAPEVVPQSSFDHTIDIWSFGCLLFEVFTGQPLFSLLDVNFERLDNDAFAETQDDDHLLQMTSTLGPLPSAMFEKWPRRMRYFDADLKLVRTDVGKSQEPQGPVYVGKTLEQKFRKSRPRSMTAEEADAIVEVLRSALQYDPALRPSATKILSLGWFSCI</sequence>
<evidence type="ECO:0000256" key="8">
    <source>
        <dbReference type="ARBA" id="ARBA00048679"/>
    </source>
</evidence>
<evidence type="ECO:0000259" key="10">
    <source>
        <dbReference type="PROSITE" id="PS50011"/>
    </source>
</evidence>
<dbReference type="SUPFAM" id="SSF56112">
    <property type="entry name" value="Protein kinase-like (PK-like)"/>
    <property type="match status" value="1"/>
</dbReference>
<keyword evidence="5 11" id="KW-0418">Kinase</keyword>
<keyword evidence="3" id="KW-0808">Transferase</keyword>
<keyword evidence="6 9" id="KW-0067">ATP-binding</keyword>
<comment type="catalytic activity">
    <reaction evidence="7">
        <text>L-threonyl-[protein] + ATP = O-phospho-L-threonyl-[protein] + ADP + H(+)</text>
        <dbReference type="Rhea" id="RHEA:46608"/>
        <dbReference type="Rhea" id="RHEA-COMP:11060"/>
        <dbReference type="Rhea" id="RHEA-COMP:11605"/>
        <dbReference type="ChEBI" id="CHEBI:15378"/>
        <dbReference type="ChEBI" id="CHEBI:30013"/>
        <dbReference type="ChEBI" id="CHEBI:30616"/>
        <dbReference type="ChEBI" id="CHEBI:61977"/>
        <dbReference type="ChEBI" id="CHEBI:456216"/>
        <dbReference type="EC" id="2.7.11.1"/>
    </reaction>
</comment>
<evidence type="ECO:0000256" key="9">
    <source>
        <dbReference type="PROSITE-ProRule" id="PRU10141"/>
    </source>
</evidence>
<dbReference type="PANTHER" id="PTHR47634:SF9">
    <property type="entry name" value="PROTEIN KINASE DOMAIN-CONTAINING PROTEIN-RELATED"/>
    <property type="match status" value="1"/>
</dbReference>
<dbReference type="EMBL" id="ML992506">
    <property type="protein sequence ID" value="KAF2223399.1"/>
    <property type="molecule type" value="Genomic_DNA"/>
</dbReference>
<evidence type="ECO:0000256" key="6">
    <source>
        <dbReference type="ARBA" id="ARBA00022840"/>
    </source>
</evidence>
<dbReference type="PANTHER" id="PTHR47634">
    <property type="entry name" value="PROTEIN KINASE DOMAIN-CONTAINING PROTEIN-RELATED"/>
    <property type="match status" value="1"/>
</dbReference>
<organism evidence="11 12">
    <name type="scientific">Elsinoe ampelina</name>
    <dbReference type="NCBI Taxonomy" id="302913"/>
    <lineage>
        <taxon>Eukaryota</taxon>
        <taxon>Fungi</taxon>
        <taxon>Dikarya</taxon>
        <taxon>Ascomycota</taxon>
        <taxon>Pezizomycotina</taxon>
        <taxon>Dothideomycetes</taxon>
        <taxon>Dothideomycetidae</taxon>
        <taxon>Myriangiales</taxon>
        <taxon>Elsinoaceae</taxon>
        <taxon>Elsinoe</taxon>
    </lineage>
</organism>
<dbReference type="InterPro" id="IPR011009">
    <property type="entry name" value="Kinase-like_dom_sf"/>
</dbReference>
<dbReference type="PROSITE" id="PS00107">
    <property type="entry name" value="PROTEIN_KINASE_ATP"/>
    <property type="match status" value="1"/>
</dbReference>
<dbReference type="Gene3D" id="1.10.510.10">
    <property type="entry name" value="Transferase(Phosphotransferase) domain 1"/>
    <property type="match status" value="1"/>
</dbReference>
<dbReference type="InterPro" id="IPR051334">
    <property type="entry name" value="SRPK"/>
</dbReference>
<dbReference type="GO" id="GO:0050684">
    <property type="term" value="P:regulation of mRNA processing"/>
    <property type="evidence" value="ECO:0007669"/>
    <property type="project" value="TreeGrafter"/>
</dbReference>
<feature type="domain" description="Protein kinase" evidence="10">
    <location>
        <begin position="43"/>
        <end position="403"/>
    </location>
</feature>
<proteinExistence type="predicted"/>
<dbReference type="EC" id="2.7.11.1" evidence="1"/>
<evidence type="ECO:0000256" key="2">
    <source>
        <dbReference type="ARBA" id="ARBA00022527"/>
    </source>
</evidence>
<dbReference type="Gene3D" id="3.30.200.20">
    <property type="entry name" value="Phosphorylase Kinase, domain 1"/>
    <property type="match status" value="1"/>
</dbReference>
<dbReference type="InterPro" id="IPR017441">
    <property type="entry name" value="Protein_kinase_ATP_BS"/>
</dbReference>
<dbReference type="Proteomes" id="UP000799538">
    <property type="component" value="Unassembled WGS sequence"/>
</dbReference>
<comment type="catalytic activity">
    <reaction evidence="8">
        <text>L-seryl-[protein] + ATP = O-phospho-L-seryl-[protein] + ADP + H(+)</text>
        <dbReference type="Rhea" id="RHEA:17989"/>
        <dbReference type="Rhea" id="RHEA-COMP:9863"/>
        <dbReference type="Rhea" id="RHEA-COMP:11604"/>
        <dbReference type="ChEBI" id="CHEBI:15378"/>
        <dbReference type="ChEBI" id="CHEBI:29999"/>
        <dbReference type="ChEBI" id="CHEBI:30616"/>
        <dbReference type="ChEBI" id="CHEBI:83421"/>
        <dbReference type="ChEBI" id="CHEBI:456216"/>
        <dbReference type="EC" id="2.7.11.1"/>
    </reaction>
</comment>
<dbReference type="GO" id="GO:0000245">
    <property type="term" value="P:spliceosomal complex assembly"/>
    <property type="evidence" value="ECO:0007669"/>
    <property type="project" value="TreeGrafter"/>
</dbReference>
<evidence type="ECO:0000313" key="11">
    <source>
        <dbReference type="EMBL" id="KAF2223399.1"/>
    </source>
</evidence>
<dbReference type="GO" id="GO:0005524">
    <property type="term" value="F:ATP binding"/>
    <property type="evidence" value="ECO:0007669"/>
    <property type="project" value="UniProtKB-UniRule"/>
</dbReference>